<organism evidence="2 3">
    <name type="scientific">Nannochloropsis gaditana</name>
    <dbReference type="NCBI Taxonomy" id="72520"/>
    <lineage>
        <taxon>Eukaryota</taxon>
        <taxon>Sar</taxon>
        <taxon>Stramenopiles</taxon>
        <taxon>Ochrophyta</taxon>
        <taxon>Eustigmatophyceae</taxon>
        <taxon>Eustigmatales</taxon>
        <taxon>Monodopsidaceae</taxon>
        <taxon>Nannochloropsis</taxon>
    </lineage>
</organism>
<feature type="chain" id="PRO_5004903811" description="SGNH hydrolase-type esterase domain-containing protein" evidence="1">
    <location>
        <begin position="25"/>
        <end position="223"/>
    </location>
</feature>
<reference evidence="2 3" key="1">
    <citation type="journal article" date="2014" name="Mol. Plant">
        <title>Chromosome Scale Genome Assembly and Transcriptome Profiling of Nannochloropsis gaditana in Nitrogen Depletion.</title>
        <authorList>
            <person name="Corteggiani Carpinelli E."/>
            <person name="Telatin A."/>
            <person name="Vitulo N."/>
            <person name="Forcato C."/>
            <person name="D'Angelo M."/>
            <person name="Schiavon R."/>
            <person name="Vezzi A."/>
            <person name="Giacometti G.M."/>
            <person name="Morosinotto T."/>
            <person name="Valle G."/>
        </authorList>
    </citation>
    <scope>NUCLEOTIDE SEQUENCE [LARGE SCALE GENOMIC DNA]</scope>
    <source>
        <strain evidence="2 3">B-31</strain>
    </source>
</reference>
<dbReference type="Gene3D" id="3.40.50.1110">
    <property type="entry name" value="SGNH hydrolase"/>
    <property type="match status" value="1"/>
</dbReference>
<feature type="signal peptide" evidence="1">
    <location>
        <begin position="1"/>
        <end position="24"/>
    </location>
</feature>
<comment type="caution">
    <text evidence="2">The sequence shown here is derived from an EMBL/GenBank/DDBJ whole genome shotgun (WGS) entry which is preliminary data.</text>
</comment>
<evidence type="ECO:0008006" key="4">
    <source>
        <dbReference type="Google" id="ProtNLM"/>
    </source>
</evidence>
<dbReference type="OrthoDB" id="184075at2759"/>
<evidence type="ECO:0000256" key="1">
    <source>
        <dbReference type="SAM" id="SignalP"/>
    </source>
</evidence>
<dbReference type="Pfam" id="PF00657">
    <property type="entry name" value="Lipase_GDSL"/>
    <property type="match status" value="1"/>
</dbReference>
<dbReference type="GO" id="GO:0016788">
    <property type="term" value="F:hydrolase activity, acting on ester bonds"/>
    <property type="evidence" value="ECO:0007669"/>
    <property type="project" value="InterPro"/>
</dbReference>
<dbReference type="EMBL" id="AZIL01000089">
    <property type="protein sequence ID" value="EWM29990.1"/>
    <property type="molecule type" value="Genomic_DNA"/>
</dbReference>
<keyword evidence="3" id="KW-1185">Reference proteome</keyword>
<evidence type="ECO:0000313" key="2">
    <source>
        <dbReference type="EMBL" id="EWM29990.1"/>
    </source>
</evidence>
<evidence type="ECO:0000313" key="3">
    <source>
        <dbReference type="Proteomes" id="UP000019335"/>
    </source>
</evidence>
<name>W7TRY8_9STRA</name>
<gene>
    <name evidence="2" type="ORF">Naga_100276g6</name>
</gene>
<protein>
    <recommendedName>
        <fullName evidence="4">SGNH hydrolase-type esterase domain-containing protein</fullName>
    </recommendedName>
</protein>
<proteinExistence type="predicted"/>
<dbReference type="SUPFAM" id="SSF52266">
    <property type="entry name" value="SGNH hydrolase"/>
    <property type="match status" value="1"/>
</dbReference>
<dbReference type="AlphaFoldDB" id="W7TRY8"/>
<sequence>MPTHLREFGLLVCMTAMSTVPVLSTGMSSTVLVGDSIMAGRDGVWGIGAINKYLNQFSGQKLDNYALIGSSLHDGWVKSVPQVYGDMRKKTAPAVPTTIVLNGGGNDVITVRDDCWAFNDKCRKQIDEAMDIAEKLLLCMHDDGVEHVIYLGFYYAFNMTEAVDYGMEGIKRVCEGAPIDCHVADARNLSIPTGWDGIHPLDEGYKRLSTRIWEVKEANNIPI</sequence>
<dbReference type="Proteomes" id="UP000019335">
    <property type="component" value="Chromosome 2"/>
</dbReference>
<keyword evidence="1" id="KW-0732">Signal</keyword>
<dbReference type="CDD" id="cd00229">
    <property type="entry name" value="SGNH_hydrolase"/>
    <property type="match status" value="1"/>
</dbReference>
<accession>W7TRY8</accession>
<dbReference type="InterPro" id="IPR036514">
    <property type="entry name" value="SGNH_hydro_sf"/>
</dbReference>
<dbReference type="InterPro" id="IPR001087">
    <property type="entry name" value="GDSL"/>
</dbReference>